<keyword evidence="1" id="KW-0175">Coiled coil</keyword>
<accession>A0A8J4D284</accession>
<keyword evidence="4" id="KW-1185">Reference proteome</keyword>
<dbReference type="EMBL" id="BNCP01000120">
    <property type="protein sequence ID" value="GIL93568.1"/>
    <property type="molecule type" value="Genomic_DNA"/>
</dbReference>
<dbReference type="Proteomes" id="UP000747110">
    <property type="component" value="Unassembled WGS sequence"/>
</dbReference>
<gene>
    <name evidence="3" type="ORF">Vretifemale_20976</name>
</gene>
<evidence type="ECO:0000313" key="3">
    <source>
        <dbReference type="EMBL" id="GIL93568.1"/>
    </source>
</evidence>
<feature type="coiled-coil region" evidence="1">
    <location>
        <begin position="67"/>
        <end position="101"/>
    </location>
</feature>
<evidence type="ECO:0000256" key="1">
    <source>
        <dbReference type="SAM" id="Coils"/>
    </source>
</evidence>
<sequence length="156" mass="17348">MASVRRRFLQSRSPPSSGRAPENRASSRPNGEQLPMLETHEDLLVRAAVESATEALQRELTATSLKLETQAEATAKAHELIQELQQELENLRLEATERAADHTIKRNPLPTLLFILYSHNTFLTVRGPAFVLFGADRGSAGIILRSKSEPVPELRL</sequence>
<evidence type="ECO:0000313" key="4">
    <source>
        <dbReference type="Proteomes" id="UP000747110"/>
    </source>
</evidence>
<organism evidence="3 4">
    <name type="scientific">Volvox reticuliferus</name>
    <dbReference type="NCBI Taxonomy" id="1737510"/>
    <lineage>
        <taxon>Eukaryota</taxon>
        <taxon>Viridiplantae</taxon>
        <taxon>Chlorophyta</taxon>
        <taxon>core chlorophytes</taxon>
        <taxon>Chlorophyceae</taxon>
        <taxon>CS clade</taxon>
        <taxon>Chlamydomonadales</taxon>
        <taxon>Volvocaceae</taxon>
        <taxon>Volvox</taxon>
    </lineage>
</organism>
<protein>
    <submittedName>
        <fullName evidence="3">Uncharacterized protein</fullName>
    </submittedName>
</protein>
<feature type="region of interest" description="Disordered" evidence="2">
    <location>
        <begin position="1"/>
        <end position="35"/>
    </location>
</feature>
<evidence type="ECO:0000256" key="2">
    <source>
        <dbReference type="SAM" id="MobiDB-lite"/>
    </source>
</evidence>
<reference evidence="3" key="1">
    <citation type="journal article" date="2021" name="Proc. Natl. Acad. Sci. U.S.A.">
        <title>Three genomes in the algal genus Volvox reveal the fate of a haploid sex-determining region after a transition to homothallism.</title>
        <authorList>
            <person name="Yamamoto K."/>
            <person name="Hamaji T."/>
            <person name="Kawai-Toyooka H."/>
            <person name="Matsuzaki R."/>
            <person name="Takahashi F."/>
            <person name="Nishimura Y."/>
            <person name="Kawachi M."/>
            <person name="Noguchi H."/>
            <person name="Minakuchi Y."/>
            <person name="Umen J.G."/>
            <person name="Toyoda A."/>
            <person name="Nozaki H."/>
        </authorList>
    </citation>
    <scope>NUCLEOTIDE SEQUENCE</scope>
    <source>
        <strain evidence="3">NIES-3786</strain>
    </source>
</reference>
<proteinExistence type="predicted"/>
<dbReference type="AlphaFoldDB" id="A0A8J4D284"/>
<name>A0A8J4D284_9CHLO</name>
<comment type="caution">
    <text evidence="3">The sequence shown here is derived from an EMBL/GenBank/DDBJ whole genome shotgun (WGS) entry which is preliminary data.</text>
</comment>